<dbReference type="CDD" id="cd00053">
    <property type="entry name" value="EGF"/>
    <property type="match status" value="1"/>
</dbReference>
<dbReference type="Pfam" id="PF03016">
    <property type="entry name" value="Exostosin_GT47"/>
    <property type="match status" value="1"/>
</dbReference>
<dbReference type="PROSITE" id="PS00022">
    <property type="entry name" value="EGF_1"/>
    <property type="match status" value="2"/>
</dbReference>
<comment type="caution">
    <text evidence="7">The sequence shown here is derived from an EMBL/GenBank/DDBJ whole genome shotgun (WGS) entry which is preliminary data.</text>
</comment>
<dbReference type="GO" id="GO:0016757">
    <property type="term" value="F:glycosyltransferase activity"/>
    <property type="evidence" value="ECO:0007669"/>
    <property type="project" value="InterPro"/>
</dbReference>
<dbReference type="InterPro" id="IPR040911">
    <property type="entry name" value="Exostosin_GT47"/>
</dbReference>
<keyword evidence="8" id="KW-1185">Reference proteome</keyword>
<dbReference type="PANTHER" id="PTHR11062:SF376">
    <property type="entry name" value="EXOSTOSIN FAMILY PROTEIN"/>
    <property type="match status" value="1"/>
</dbReference>
<evidence type="ECO:0000259" key="6">
    <source>
        <dbReference type="PROSITE" id="PS50026"/>
    </source>
</evidence>
<proteinExistence type="inferred from homology"/>
<evidence type="ECO:0000313" key="8">
    <source>
        <dbReference type="Proteomes" id="UP000232323"/>
    </source>
</evidence>
<keyword evidence="5" id="KW-1133">Transmembrane helix</keyword>
<keyword evidence="4" id="KW-0245">EGF-like domain</keyword>
<feature type="domain" description="EGF-like" evidence="6">
    <location>
        <begin position="329"/>
        <end position="364"/>
    </location>
</feature>
<dbReference type="SMART" id="SM00181">
    <property type="entry name" value="EGF"/>
    <property type="match status" value="3"/>
</dbReference>
<evidence type="ECO:0000256" key="3">
    <source>
        <dbReference type="ARBA" id="ARBA00023034"/>
    </source>
</evidence>
<protein>
    <recommendedName>
        <fullName evidence="6">EGF-like domain-containing protein</fullName>
    </recommendedName>
</protein>
<evidence type="ECO:0000313" key="7">
    <source>
        <dbReference type="EMBL" id="GAX80858.1"/>
    </source>
</evidence>
<dbReference type="OrthoDB" id="1924787at2759"/>
<feature type="disulfide bond" evidence="4">
    <location>
        <begin position="179"/>
        <end position="189"/>
    </location>
</feature>
<dbReference type="AlphaFoldDB" id="A0A250XCP6"/>
<dbReference type="InterPro" id="IPR004263">
    <property type="entry name" value="Exostosin"/>
</dbReference>
<dbReference type="EMBL" id="BEGY01000057">
    <property type="protein sequence ID" value="GAX80858.1"/>
    <property type="molecule type" value="Genomic_DNA"/>
</dbReference>
<sequence>MTYYRALSLTSSIVVIFFVVTIFFEGPLCSTNDVSIVSYQSKAIVQPHQRAEILPDKAYLSWRSLTSEFNRFFTRNQLQQEPTVMFPTLMSYFPSSWTGHGLAEQSSTTAPSRLRSTEDYVNHPVYQVGKKLLSGALEKAVEKQTKQLEQRKRKYEIEAMSIVLGDCTFPEDHNQGKSCAEGCIEKGNCNIEDGRCECPFGFGGPTCNSPQMPACQVSANDMPFWGVFSPKNCECYQQAFKFFNCTPGRNTDCQLSLYQGQLSRARCYTFNGKPTEDQWSSLPAEGAAGVSFFQYDGGLANGTWSKKPISEAEGIKAILGHDKSKASWHLSECHKNCSHRGTCILVNRSASCECHKGWAGPVCEESLVKFCPNACSGRGNCSRGFCHCKPPWFGIDCSRSKAYPERPSCIPTMTRPLIYMYELPHSVSSPAVELNDHLTDDAPIYRAYTHFLDQFLKDWAVRTEDPWKANLFFIPAFTYSYTSNTGNPGPHLIRVIDYINQTHPFYNRQKGKNHFIWLSGDRGSCYAPSLLASVIKFAHFGYSFSQGRQGQPLLDPKPLDPMHGCHHPIRDVITAPYNDFGYQDAHEVYKQILRDNGHATQRSNLIFFAGGVREGDPSYSGGVRQAVHQMLKAMDEAPGLNHSDVVFIDGHTSRYRELYLTTKFCLAPHGAGFGIRLSMAVVHGCIPVVIQDHVFQPFEDIIPYEEMSVRIAKRDIPDLIPILRAITLDEQRQKRLKLAEHYRAFIWEPSHDGLAYNYTLKALHRRLHSMLGELY</sequence>
<feature type="disulfide bond" evidence="4">
    <location>
        <begin position="198"/>
        <end position="207"/>
    </location>
</feature>
<keyword evidence="5" id="KW-0812">Transmembrane</keyword>
<dbReference type="Gene3D" id="2.10.25.10">
    <property type="entry name" value="Laminin"/>
    <property type="match status" value="2"/>
</dbReference>
<feature type="disulfide bond" evidence="4">
    <location>
        <begin position="333"/>
        <end position="343"/>
    </location>
</feature>
<evidence type="ECO:0000256" key="4">
    <source>
        <dbReference type="PROSITE-ProRule" id="PRU00076"/>
    </source>
</evidence>
<accession>A0A250XCP6</accession>
<dbReference type="PROSITE" id="PS01186">
    <property type="entry name" value="EGF_2"/>
    <property type="match status" value="2"/>
</dbReference>
<organism evidence="7 8">
    <name type="scientific">Chlamydomonas eustigma</name>
    <dbReference type="NCBI Taxonomy" id="1157962"/>
    <lineage>
        <taxon>Eukaryota</taxon>
        <taxon>Viridiplantae</taxon>
        <taxon>Chlorophyta</taxon>
        <taxon>core chlorophytes</taxon>
        <taxon>Chlorophyceae</taxon>
        <taxon>CS clade</taxon>
        <taxon>Chlamydomonadales</taxon>
        <taxon>Chlamydomonadaceae</taxon>
        <taxon>Chlamydomonas</taxon>
    </lineage>
</organism>
<reference evidence="7 8" key="1">
    <citation type="submission" date="2017-08" db="EMBL/GenBank/DDBJ databases">
        <title>Acidophilic green algal genome provides insights into adaptation to an acidic environment.</title>
        <authorList>
            <person name="Hirooka S."/>
            <person name="Hirose Y."/>
            <person name="Kanesaki Y."/>
            <person name="Higuchi S."/>
            <person name="Fujiwara T."/>
            <person name="Onuma R."/>
            <person name="Era A."/>
            <person name="Ohbayashi R."/>
            <person name="Uzuka A."/>
            <person name="Nozaki H."/>
            <person name="Yoshikawa H."/>
            <person name="Miyagishima S.Y."/>
        </authorList>
    </citation>
    <scope>NUCLEOTIDE SEQUENCE [LARGE SCALE GENOMIC DNA]</scope>
    <source>
        <strain evidence="7 8">NIES-2499</strain>
    </source>
</reference>
<dbReference type="InterPro" id="IPR000742">
    <property type="entry name" value="EGF"/>
</dbReference>
<dbReference type="GO" id="GO:0000139">
    <property type="term" value="C:Golgi membrane"/>
    <property type="evidence" value="ECO:0007669"/>
    <property type="project" value="UniProtKB-SubCell"/>
</dbReference>
<comment type="caution">
    <text evidence="4">Lacks conserved residue(s) required for the propagation of feature annotation.</text>
</comment>
<dbReference type="PANTHER" id="PTHR11062">
    <property type="entry name" value="EXOSTOSIN HEPARAN SULFATE GLYCOSYLTRANSFERASE -RELATED"/>
    <property type="match status" value="1"/>
</dbReference>
<feature type="domain" description="EGF-like" evidence="6">
    <location>
        <begin position="175"/>
        <end position="208"/>
    </location>
</feature>
<feature type="disulfide bond" evidence="4">
    <location>
        <begin position="354"/>
        <end position="363"/>
    </location>
</feature>
<evidence type="ECO:0000256" key="2">
    <source>
        <dbReference type="ARBA" id="ARBA00010271"/>
    </source>
</evidence>
<evidence type="ECO:0000256" key="5">
    <source>
        <dbReference type="SAM" id="Phobius"/>
    </source>
</evidence>
<dbReference type="SUPFAM" id="SSF57196">
    <property type="entry name" value="EGF/Laminin"/>
    <property type="match status" value="1"/>
</dbReference>
<comment type="similarity">
    <text evidence="2">Belongs to the glycosyltransferase 47 family.</text>
</comment>
<dbReference type="Proteomes" id="UP000232323">
    <property type="component" value="Unassembled WGS sequence"/>
</dbReference>
<keyword evidence="3" id="KW-0333">Golgi apparatus</keyword>
<feature type="transmembrane region" description="Helical" evidence="5">
    <location>
        <begin position="7"/>
        <end position="24"/>
    </location>
</feature>
<evidence type="ECO:0000256" key="1">
    <source>
        <dbReference type="ARBA" id="ARBA00004323"/>
    </source>
</evidence>
<gene>
    <name evidence="7" type="ORF">CEUSTIGMA_g8293.t1</name>
</gene>
<dbReference type="PROSITE" id="PS50026">
    <property type="entry name" value="EGF_3"/>
    <property type="match status" value="2"/>
</dbReference>
<keyword evidence="5" id="KW-0472">Membrane</keyword>
<comment type="subcellular location">
    <subcellularLocation>
        <location evidence="1">Golgi apparatus membrane</location>
        <topology evidence="1">Single-pass type II membrane protein</topology>
    </subcellularLocation>
</comment>
<name>A0A250XCP6_9CHLO</name>
<keyword evidence="4" id="KW-1015">Disulfide bond</keyword>